<dbReference type="OrthoDB" id="4185355at2759"/>
<proteinExistence type="predicted"/>
<organism evidence="2 3">
    <name type="scientific">Arthroderma otae (strain ATCC MYA-4605 / CBS 113480)</name>
    <name type="common">Microsporum canis</name>
    <dbReference type="NCBI Taxonomy" id="554155"/>
    <lineage>
        <taxon>Eukaryota</taxon>
        <taxon>Fungi</taxon>
        <taxon>Dikarya</taxon>
        <taxon>Ascomycota</taxon>
        <taxon>Pezizomycotina</taxon>
        <taxon>Eurotiomycetes</taxon>
        <taxon>Eurotiomycetidae</taxon>
        <taxon>Onygenales</taxon>
        <taxon>Arthrodermataceae</taxon>
        <taxon>Microsporum</taxon>
    </lineage>
</organism>
<reference evidence="3" key="1">
    <citation type="journal article" date="2012" name="MBio">
        <title>Comparative genome analysis of Trichophyton rubrum and related dermatophytes reveals candidate genes involved in infection.</title>
        <authorList>
            <person name="Martinez D.A."/>
            <person name="Oliver B.G."/>
            <person name="Graeser Y."/>
            <person name="Goldberg J.M."/>
            <person name="Li W."/>
            <person name="Martinez-Rossi N.M."/>
            <person name="Monod M."/>
            <person name="Shelest E."/>
            <person name="Barton R.C."/>
            <person name="Birch E."/>
            <person name="Brakhage A.A."/>
            <person name="Chen Z."/>
            <person name="Gurr S.J."/>
            <person name="Heiman D."/>
            <person name="Heitman J."/>
            <person name="Kosti I."/>
            <person name="Rossi A."/>
            <person name="Saif S."/>
            <person name="Samalova M."/>
            <person name="Saunders C.W."/>
            <person name="Shea T."/>
            <person name="Summerbell R.C."/>
            <person name="Xu J."/>
            <person name="Young S."/>
            <person name="Zeng Q."/>
            <person name="Birren B.W."/>
            <person name="Cuomo C.A."/>
            <person name="White T.C."/>
        </authorList>
    </citation>
    <scope>NUCLEOTIDE SEQUENCE [LARGE SCALE GENOMIC DNA]</scope>
    <source>
        <strain evidence="3">ATCC MYA-4605 / CBS 113480</strain>
    </source>
</reference>
<feature type="compositionally biased region" description="Low complexity" evidence="1">
    <location>
        <begin position="228"/>
        <end position="237"/>
    </location>
</feature>
<protein>
    <submittedName>
        <fullName evidence="2">Uncharacterized protein</fullName>
    </submittedName>
</protein>
<dbReference type="EMBL" id="DS995704">
    <property type="protein sequence ID" value="EEQ31481.1"/>
    <property type="molecule type" value="Genomic_DNA"/>
</dbReference>
<dbReference type="VEuPathDB" id="FungiDB:MCYG_04300"/>
<evidence type="ECO:0000313" key="2">
    <source>
        <dbReference type="EMBL" id="EEQ31481.1"/>
    </source>
</evidence>
<dbReference type="Proteomes" id="UP000002035">
    <property type="component" value="Unassembled WGS sequence"/>
</dbReference>
<dbReference type="STRING" id="554155.C5FPG5"/>
<keyword evidence="3" id="KW-1185">Reference proteome</keyword>
<dbReference type="AlphaFoldDB" id="C5FPG5"/>
<dbReference type="HOGENOM" id="CLU_383540_0_0_1"/>
<accession>C5FPG5</accession>
<sequence length="721" mass="80823">MSFGLSAGDFIAVGKLCWTAYVACKGASSEYAEAINELSTLYLILKEIECEAQDPNSILNRHGRGQHAYLYTAVANIKPTLQELEGLATKYRALGRSDKRTWDRIKFAAEQVADLRAKLSYHITAIGVLRNGISSMAIVRIERILEDIKNDIHLGKRPPTVLSAPTEPSQASVSSRRELATELIEDGISQIEIDSNWEAIVRYLEEPGIPALSVSSQDAAGLYIGEPQSTSQTISTSDDGEGWDSVSQRSRGNRMPLPSIPHFLPVEEELKLGEMDQKHHGANGGSLQWMVDHLFDHFRLPHPYKTYISSSCLLFPTNVRRTICDCTPRPHILMEQIHLLAGIREGDIIIELPTHSTTKLWVLGITRQGYIGYFYRDWLADLTESDVASVLSHPLDKFRSKEIQDSHARTFPGCPISIFLVEIPAALEIPHILATYWQYTYRCCPGQFNINPYLYGRSFEVNKITGAPPDWFSEHPIPTCIRIVNPIHNRSAHALGHLARRYLEMQVQGDLTGYLQAVVCHIYLESTSEESAKEMESSLNRILVSSMNRPGQQPSEAGFVPYVPYHPGSFDLIPEDHILALFSSYYLHKHHYHGRAKSTRLACYAKLDVSFKDLSSIDASTSRNPVNTPHMDSGNMKFELVSSNNTPSIGKKSMGIHFGREKALAQDFELVRTCIDNFLLAEFGYDTVTTAFVSRQEAYNLVNERRRQAILGKSAQPQSGK</sequence>
<evidence type="ECO:0000313" key="3">
    <source>
        <dbReference type="Proteomes" id="UP000002035"/>
    </source>
</evidence>
<name>C5FPG5_ARTOC</name>
<evidence type="ECO:0000256" key="1">
    <source>
        <dbReference type="SAM" id="MobiDB-lite"/>
    </source>
</evidence>
<feature type="region of interest" description="Disordered" evidence="1">
    <location>
        <begin position="226"/>
        <end position="258"/>
    </location>
</feature>
<dbReference type="RefSeq" id="XP_002846563.1">
    <property type="nucleotide sequence ID" value="XM_002846517.1"/>
</dbReference>
<dbReference type="GeneID" id="9224843"/>
<gene>
    <name evidence="2" type="ORF">MCYG_04300</name>
</gene>